<evidence type="ECO:0000313" key="10">
    <source>
        <dbReference type="Proteomes" id="UP001500016"/>
    </source>
</evidence>
<evidence type="ECO:0000256" key="6">
    <source>
        <dbReference type="ARBA" id="ARBA00038076"/>
    </source>
</evidence>
<feature type="transmembrane region" description="Helical" evidence="7">
    <location>
        <begin position="241"/>
        <end position="269"/>
    </location>
</feature>
<evidence type="ECO:0000256" key="2">
    <source>
        <dbReference type="ARBA" id="ARBA00022475"/>
    </source>
</evidence>
<feature type="domain" description="ABC3 transporter permease C-terminal" evidence="8">
    <location>
        <begin position="67"/>
        <end position="185"/>
    </location>
</feature>
<evidence type="ECO:0000256" key="5">
    <source>
        <dbReference type="ARBA" id="ARBA00023136"/>
    </source>
</evidence>
<feature type="domain" description="ABC3 transporter permease C-terminal" evidence="8">
    <location>
        <begin position="329"/>
        <end position="433"/>
    </location>
</feature>
<keyword evidence="10" id="KW-1185">Reference proteome</keyword>
<accession>A0ABN2W694</accession>
<gene>
    <name evidence="9" type="ORF">GCM10009801_46200</name>
</gene>
<evidence type="ECO:0000259" key="8">
    <source>
        <dbReference type="Pfam" id="PF02687"/>
    </source>
</evidence>
<name>A0ABN2W694_9ACTN</name>
<reference evidence="9 10" key="1">
    <citation type="journal article" date="2019" name="Int. J. Syst. Evol. Microbiol.">
        <title>The Global Catalogue of Microorganisms (GCM) 10K type strain sequencing project: providing services to taxonomists for standard genome sequencing and annotation.</title>
        <authorList>
            <consortium name="The Broad Institute Genomics Platform"/>
            <consortium name="The Broad Institute Genome Sequencing Center for Infectious Disease"/>
            <person name="Wu L."/>
            <person name="Ma J."/>
        </authorList>
    </citation>
    <scope>NUCLEOTIDE SEQUENCE [LARGE SCALE GENOMIC DNA]</scope>
    <source>
        <strain evidence="9 10">JCM 15478</strain>
    </source>
</reference>
<dbReference type="InterPro" id="IPR050250">
    <property type="entry name" value="Macrolide_Exporter_MacB"/>
</dbReference>
<protein>
    <recommendedName>
        <fullName evidence="8">ABC3 transporter permease C-terminal domain-containing protein</fullName>
    </recommendedName>
</protein>
<dbReference type="PANTHER" id="PTHR30572">
    <property type="entry name" value="MEMBRANE COMPONENT OF TRANSPORTER-RELATED"/>
    <property type="match status" value="1"/>
</dbReference>
<comment type="caution">
    <text evidence="9">The sequence shown here is derived from an EMBL/GenBank/DDBJ whole genome shotgun (WGS) entry which is preliminary data.</text>
</comment>
<feature type="transmembrane region" description="Helical" evidence="7">
    <location>
        <begin position="364"/>
        <end position="390"/>
    </location>
</feature>
<keyword evidence="5 7" id="KW-0472">Membrane</keyword>
<feature type="transmembrane region" description="Helical" evidence="7">
    <location>
        <begin position="289"/>
        <end position="310"/>
    </location>
</feature>
<evidence type="ECO:0000256" key="1">
    <source>
        <dbReference type="ARBA" id="ARBA00004651"/>
    </source>
</evidence>
<feature type="transmembrane region" description="Helical" evidence="7">
    <location>
        <begin position="410"/>
        <end position="433"/>
    </location>
</feature>
<evidence type="ECO:0000313" key="9">
    <source>
        <dbReference type="EMBL" id="GAA2084817.1"/>
    </source>
</evidence>
<feature type="transmembrane region" description="Helical" evidence="7">
    <location>
        <begin position="157"/>
        <end position="179"/>
    </location>
</feature>
<dbReference type="Proteomes" id="UP001500016">
    <property type="component" value="Unassembled WGS sequence"/>
</dbReference>
<feature type="transmembrane region" description="Helical" evidence="7">
    <location>
        <begin position="20"/>
        <end position="44"/>
    </location>
</feature>
<organism evidence="9 10">
    <name type="scientific">Streptomyces albiaxialis</name>
    <dbReference type="NCBI Taxonomy" id="329523"/>
    <lineage>
        <taxon>Bacteria</taxon>
        <taxon>Bacillati</taxon>
        <taxon>Actinomycetota</taxon>
        <taxon>Actinomycetes</taxon>
        <taxon>Kitasatosporales</taxon>
        <taxon>Streptomycetaceae</taxon>
        <taxon>Streptomyces</taxon>
    </lineage>
</organism>
<evidence type="ECO:0000256" key="3">
    <source>
        <dbReference type="ARBA" id="ARBA00022692"/>
    </source>
</evidence>
<dbReference type="EMBL" id="BAAAPE010000012">
    <property type="protein sequence ID" value="GAA2084817.1"/>
    <property type="molecule type" value="Genomic_DNA"/>
</dbReference>
<evidence type="ECO:0000256" key="7">
    <source>
        <dbReference type="SAM" id="Phobius"/>
    </source>
</evidence>
<feature type="transmembrane region" description="Helical" evidence="7">
    <location>
        <begin position="207"/>
        <end position="229"/>
    </location>
</feature>
<dbReference type="PANTHER" id="PTHR30572:SF4">
    <property type="entry name" value="ABC TRANSPORTER PERMEASE YTRF"/>
    <property type="match status" value="1"/>
</dbReference>
<feature type="transmembrane region" description="Helical" evidence="7">
    <location>
        <begin position="115"/>
        <end position="137"/>
    </location>
</feature>
<keyword evidence="4 7" id="KW-1133">Transmembrane helix</keyword>
<feature type="transmembrane region" description="Helical" evidence="7">
    <location>
        <begin position="64"/>
        <end position="88"/>
    </location>
</feature>
<comment type="subcellular location">
    <subcellularLocation>
        <location evidence="1">Cell membrane</location>
        <topology evidence="1">Multi-pass membrane protein</topology>
    </subcellularLocation>
</comment>
<dbReference type="InterPro" id="IPR003838">
    <property type="entry name" value="ABC3_permease_C"/>
</dbReference>
<comment type="similarity">
    <text evidence="6">Belongs to the ABC-4 integral membrane protein family.</text>
</comment>
<evidence type="ECO:0000256" key="4">
    <source>
        <dbReference type="ARBA" id="ARBA00022989"/>
    </source>
</evidence>
<feature type="transmembrane region" description="Helical" evidence="7">
    <location>
        <begin position="322"/>
        <end position="343"/>
    </location>
</feature>
<proteinExistence type="inferred from homology"/>
<keyword evidence="3 7" id="KW-0812">Transmembrane</keyword>
<dbReference type="Pfam" id="PF02687">
    <property type="entry name" value="FtsX"/>
    <property type="match status" value="2"/>
</dbReference>
<keyword evidence="2" id="KW-1003">Cell membrane</keyword>
<dbReference type="RefSeq" id="WP_344531172.1">
    <property type="nucleotide sequence ID" value="NZ_BAAAPE010000012.1"/>
</dbReference>
<sequence>MSALGNGLARASVRARPSAFAGVFAVFVLSSTVVTSSVTVWRTASAVPAAALDTERREALTSMGAGFTIVTVYLSFFVIGQVMGLAVAQRARENALLRAVGALPWQLRRMVAVEALLTALPALPVGYVLGRGLAGVWCEGMAGHGLLPRGVPVEAGWPPLLVSAAVLVVTSQVGGVIAAHRAARARPSAALGEAASGGRTGLGPVRAVGAVLALGGAAALTAATASVPAEEAGERLPLVLLAYLVAVGLAGPALGRLAAGAGGLVLRLLGDRAEGELAVSHARAHTRRLSSAIAPVALMVAFALVKFAALAGQAGDPSWIDLYATALYAGFAALVTANTMVMLTAERGREIALLRAVGTSPGQILRALLWEGALVTVAGFGSGALVALALDRTLGTATSFALSALSGPAWLALTAATTALILTSTLTPAPLLLRRANRT</sequence>